<reference evidence="1" key="1">
    <citation type="submission" date="2021-10" db="EMBL/GenBank/DDBJ databases">
        <title>De novo Genome Assembly of Clathrus columnatus (Basidiomycota, Fungi) Using Illumina and Nanopore Sequence Data.</title>
        <authorList>
            <person name="Ogiso-Tanaka E."/>
            <person name="Itagaki H."/>
            <person name="Hosoya T."/>
            <person name="Hosaka K."/>
        </authorList>
    </citation>
    <scope>NUCLEOTIDE SEQUENCE</scope>
    <source>
        <strain evidence="1">MO-923</strain>
    </source>
</reference>
<protein>
    <recommendedName>
        <fullName evidence="3">F-box domain-containing protein</fullName>
    </recommendedName>
</protein>
<gene>
    <name evidence="1" type="ORF">Clacol_010306</name>
</gene>
<dbReference type="EMBL" id="BPWL01000012">
    <property type="protein sequence ID" value="GJJ16027.1"/>
    <property type="molecule type" value="Genomic_DNA"/>
</dbReference>
<accession>A0AAV5AQD3</accession>
<keyword evidence="2" id="KW-1185">Reference proteome</keyword>
<sequence length="649" mass="73990">MELEAAQTTIRNAIDEAVGTQTILEIVSSMDEWGYRGPLLFRVRERELLEQSIGEYARVTAHHLIRLKMRQNMLVAINRLPIELFTCIILFAKLPMNHMKHPFIRYTWVCHHWRSVLIQDPQFWTSLQIRLKSKHHVIKPSIHELLRRSNTAKLNAEISIKSLQPDVQSTIEDLIAKESKRIHRLWLSADERKLIESVFSKSCFSSLKAVTYVGRSRGLTALLPVLVASKQLDTLQCTLGLNFSLKETKELRPVFNRLRNLSLIIYLPETLLSVLHALHNNNLLRELQLTVHGSDESKLNETRLPELRSLFVSSSWIIENFRTPKLSGLSVGCSSVARLNFLNYPVFEEFDLSSIKCLYILDPINRRSVHVIGVINAIHALQLFSRKSKGFAENILFFDDIKARFTVADITLQSLPRDYFNIELPFSQISDKVLEQALSLILPRLTRLTELYLLSHTLTGPGEIPLAEILSRNPNVEKLTVQYGNGLIQDFIRLLSNPSVCPRLKHLSYTLSRSASRLHEDMEHFVESDVGKVLIECLQSRRKVLGETLEFVALGNCPPLSDGCLKELQSLADCRPKREFSSTKSSMAIHNQMPLIQSLEQIGIIHGKIRKAFKTVKEAFQTIQIGVETALNVDDFKYLTLEPVAIGDL</sequence>
<organism evidence="1 2">
    <name type="scientific">Clathrus columnatus</name>
    <dbReference type="NCBI Taxonomy" id="1419009"/>
    <lineage>
        <taxon>Eukaryota</taxon>
        <taxon>Fungi</taxon>
        <taxon>Dikarya</taxon>
        <taxon>Basidiomycota</taxon>
        <taxon>Agaricomycotina</taxon>
        <taxon>Agaricomycetes</taxon>
        <taxon>Phallomycetidae</taxon>
        <taxon>Phallales</taxon>
        <taxon>Clathraceae</taxon>
        <taxon>Clathrus</taxon>
    </lineage>
</organism>
<evidence type="ECO:0008006" key="3">
    <source>
        <dbReference type="Google" id="ProtNLM"/>
    </source>
</evidence>
<dbReference type="Proteomes" id="UP001050691">
    <property type="component" value="Unassembled WGS sequence"/>
</dbReference>
<dbReference type="AlphaFoldDB" id="A0AAV5AQD3"/>
<comment type="caution">
    <text evidence="1">The sequence shown here is derived from an EMBL/GenBank/DDBJ whole genome shotgun (WGS) entry which is preliminary data.</text>
</comment>
<evidence type="ECO:0000313" key="1">
    <source>
        <dbReference type="EMBL" id="GJJ16027.1"/>
    </source>
</evidence>
<proteinExistence type="predicted"/>
<name>A0AAV5AQD3_9AGAM</name>
<evidence type="ECO:0000313" key="2">
    <source>
        <dbReference type="Proteomes" id="UP001050691"/>
    </source>
</evidence>